<dbReference type="Gene3D" id="1.10.3810.10">
    <property type="entry name" value="Biosynthetic peptidoglycan transglycosylase-like"/>
    <property type="match status" value="1"/>
</dbReference>
<dbReference type="InterPro" id="IPR012338">
    <property type="entry name" value="Beta-lactam/transpept-like"/>
</dbReference>
<feature type="compositionally biased region" description="Low complexity" evidence="14">
    <location>
        <begin position="735"/>
        <end position="760"/>
    </location>
</feature>
<dbReference type="STRING" id="1505725.GA0061074_101170"/>
<name>A0A1C3YW97_9LACO</name>
<feature type="compositionally biased region" description="Polar residues" evidence="14">
    <location>
        <begin position="761"/>
        <end position="783"/>
    </location>
</feature>
<evidence type="ECO:0000256" key="6">
    <source>
        <dbReference type="ARBA" id="ARBA00022679"/>
    </source>
</evidence>
<keyword evidence="7" id="KW-0378">Hydrolase</keyword>
<evidence type="ECO:0000256" key="5">
    <source>
        <dbReference type="ARBA" id="ARBA00022676"/>
    </source>
</evidence>
<feature type="compositionally biased region" description="Low complexity" evidence="14">
    <location>
        <begin position="692"/>
        <end position="728"/>
    </location>
</feature>
<evidence type="ECO:0000256" key="15">
    <source>
        <dbReference type="SAM" id="Phobius"/>
    </source>
</evidence>
<dbReference type="InterPro" id="IPR023346">
    <property type="entry name" value="Lysozyme-like_dom_sf"/>
</dbReference>
<dbReference type="InterPro" id="IPR001264">
    <property type="entry name" value="Glyco_trans_51"/>
</dbReference>
<reference evidence="19" key="1">
    <citation type="submission" date="2016-08" db="EMBL/GenBank/DDBJ databases">
        <authorList>
            <person name="Varghese N."/>
            <person name="Submissions Spin"/>
        </authorList>
    </citation>
    <scope>NUCLEOTIDE SEQUENCE [LARGE SCALE GENOMIC DNA]</scope>
    <source>
        <strain evidence="19">R-53094</strain>
    </source>
</reference>
<keyword evidence="9" id="KW-0573">Peptidoglycan synthesis</keyword>
<dbReference type="OrthoDB" id="9766909at2"/>
<evidence type="ECO:0000256" key="1">
    <source>
        <dbReference type="ARBA" id="ARBA00007090"/>
    </source>
</evidence>
<feature type="region of interest" description="Disordered" evidence="14">
    <location>
        <begin position="1"/>
        <end position="36"/>
    </location>
</feature>
<dbReference type="Proteomes" id="UP000199268">
    <property type="component" value="Unassembled WGS sequence"/>
</dbReference>
<keyword evidence="15" id="KW-1133">Transmembrane helix</keyword>
<dbReference type="GO" id="GO:0008658">
    <property type="term" value="F:penicillin binding"/>
    <property type="evidence" value="ECO:0007669"/>
    <property type="project" value="InterPro"/>
</dbReference>
<dbReference type="SUPFAM" id="SSF53955">
    <property type="entry name" value="Lysozyme-like"/>
    <property type="match status" value="1"/>
</dbReference>
<dbReference type="InterPro" id="IPR001460">
    <property type="entry name" value="PCN-bd_Tpept"/>
</dbReference>
<accession>A0A1C3YW97</accession>
<comment type="similarity">
    <text evidence="2">In the N-terminal section; belongs to the glycosyltransferase 51 family.</text>
</comment>
<feature type="domain" description="Glycosyl transferase family 51" evidence="17">
    <location>
        <begin position="98"/>
        <end position="269"/>
    </location>
</feature>
<organism evidence="18 19">
    <name type="scientific">Weissella bombi</name>
    <dbReference type="NCBI Taxonomy" id="1505725"/>
    <lineage>
        <taxon>Bacteria</taxon>
        <taxon>Bacillati</taxon>
        <taxon>Bacillota</taxon>
        <taxon>Bacilli</taxon>
        <taxon>Lactobacillales</taxon>
        <taxon>Lactobacillaceae</taxon>
        <taxon>Weissella</taxon>
    </lineage>
</organism>
<dbReference type="InterPro" id="IPR036950">
    <property type="entry name" value="PBP_transglycosylase"/>
</dbReference>
<keyword evidence="19" id="KW-1185">Reference proteome</keyword>
<evidence type="ECO:0000256" key="9">
    <source>
        <dbReference type="ARBA" id="ARBA00022984"/>
    </source>
</evidence>
<evidence type="ECO:0000256" key="13">
    <source>
        <dbReference type="ARBA" id="ARBA00049902"/>
    </source>
</evidence>
<dbReference type="PANTHER" id="PTHR32282:SF29">
    <property type="entry name" value="PENICILLIN-BINDING PROTEIN 1A"/>
    <property type="match status" value="1"/>
</dbReference>
<dbReference type="NCBIfam" id="TIGR02074">
    <property type="entry name" value="PBP_1a_fam"/>
    <property type="match status" value="1"/>
</dbReference>
<keyword evidence="5" id="KW-0328">Glycosyltransferase</keyword>
<keyword evidence="10" id="KW-0511">Multifunctional enzyme</keyword>
<dbReference type="EMBL" id="FMAO01000001">
    <property type="protein sequence ID" value="SCB74349.1"/>
    <property type="molecule type" value="Genomic_DNA"/>
</dbReference>
<dbReference type="Pfam" id="PF00905">
    <property type="entry name" value="Transpeptidase"/>
    <property type="match status" value="1"/>
</dbReference>
<proteinExistence type="inferred from homology"/>
<evidence type="ECO:0000256" key="3">
    <source>
        <dbReference type="ARBA" id="ARBA00022645"/>
    </source>
</evidence>
<feature type="region of interest" description="Disordered" evidence="14">
    <location>
        <begin position="689"/>
        <end position="783"/>
    </location>
</feature>
<comment type="similarity">
    <text evidence="1">In the C-terminal section; belongs to the transpeptidase family.</text>
</comment>
<dbReference type="GO" id="GO:0008360">
    <property type="term" value="P:regulation of cell shape"/>
    <property type="evidence" value="ECO:0007669"/>
    <property type="project" value="UniProtKB-KW"/>
</dbReference>
<feature type="transmembrane region" description="Helical" evidence="15">
    <location>
        <begin position="44"/>
        <end position="67"/>
    </location>
</feature>
<dbReference type="GO" id="GO:0006508">
    <property type="term" value="P:proteolysis"/>
    <property type="evidence" value="ECO:0007669"/>
    <property type="project" value="UniProtKB-KW"/>
</dbReference>
<evidence type="ECO:0000256" key="4">
    <source>
        <dbReference type="ARBA" id="ARBA00022670"/>
    </source>
</evidence>
<dbReference type="Gene3D" id="3.40.710.10">
    <property type="entry name" value="DD-peptidase/beta-lactamase superfamily"/>
    <property type="match status" value="1"/>
</dbReference>
<comment type="catalytic activity">
    <reaction evidence="13">
        <text>[GlcNAc-(1-&gt;4)-Mur2Ac(oyl-L-Ala-gamma-D-Glu-L-Lys-D-Ala-D-Ala)](n)-di-trans,octa-cis-undecaprenyl diphosphate + beta-D-GlcNAc-(1-&gt;4)-Mur2Ac(oyl-L-Ala-gamma-D-Glu-L-Lys-D-Ala-D-Ala)-di-trans,octa-cis-undecaprenyl diphosphate = [GlcNAc-(1-&gt;4)-Mur2Ac(oyl-L-Ala-gamma-D-Glu-L-Lys-D-Ala-D-Ala)](n+1)-di-trans,octa-cis-undecaprenyl diphosphate + di-trans,octa-cis-undecaprenyl diphosphate + H(+)</text>
        <dbReference type="Rhea" id="RHEA:23708"/>
        <dbReference type="Rhea" id="RHEA-COMP:9602"/>
        <dbReference type="Rhea" id="RHEA-COMP:9603"/>
        <dbReference type="ChEBI" id="CHEBI:15378"/>
        <dbReference type="ChEBI" id="CHEBI:58405"/>
        <dbReference type="ChEBI" id="CHEBI:60033"/>
        <dbReference type="ChEBI" id="CHEBI:78435"/>
        <dbReference type="EC" id="2.4.99.28"/>
    </reaction>
</comment>
<evidence type="ECO:0000256" key="2">
    <source>
        <dbReference type="ARBA" id="ARBA00007739"/>
    </source>
</evidence>
<feature type="domain" description="Penicillin-binding protein transpeptidase" evidence="16">
    <location>
        <begin position="367"/>
        <end position="624"/>
    </location>
</feature>
<evidence type="ECO:0000259" key="16">
    <source>
        <dbReference type="Pfam" id="PF00905"/>
    </source>
</evidence>
<feature type="compositionally biased region" description="Basic and acidic residues" evidence="14">
    <location>
        <begin position="1"/>
        <end position="12"/>
    </location>
</feature>
<dbReference type="GO" id="GO:0071555">
    <property type="term" value="P:cell wall organization"/>
    <property type="evidence" value="ECO:0007669"/>
    <property type="project" value="UniProtKB-KW"/>
</dbReference>
<keyword evidence="15" id="KW-0472">Membrane</keyword>
<dbReference type="GO" id="GO:0009002">
    <property type="term" value="F:serine-type D-Ala-D-Ala carboxypeptidase activity"/>
    <property type="evidence" value="ECO:0007669"/>
    <property type="project" value="UniProtKB-EC"/>
</dbReference>
<evidence type="ECO:0000259" key="17">
    <source>
        <dbReference type="Pfam" id="PF00912"/>
    </source>
</evidence>
<gene>
    <name evidence="18" type="ORF">GA0061074_101170</name>
</gene>
<evidence type="ECO:0000256" key="8">
    <source>
        <dbReference type="ARBA" id="ARBA00022960"/>
    </source>
</evidence>
<dbReference type="Pfam" id="PF00912">
    <property type="entry name" value="Transgly"/>
    <property type="match status" value="1"/>
</dbReference>
<evidence type="ECO:0000256" key="14">
    <source>
        <dbReference type="SAM" id="MobiDB-lite"/>
    </source>
</evidence>
<dbReference type="FunFam" id="1.10.3810.10:FF:000001">
    <property type="entry name" value="Penicillin-binding protein 1A"/>
    <property type="match status" value="1"/>
</dbReference>
<keyword evidence="15" id="KW-0812">Transmembrane</keyword>
<dbReference type="InterPro" id="IPR050396">
    <property type="entry name" value="Glycosyltr_51/Transpeptidase"/>
</dbReference>
<keyword evidence="11" id="KW-0961">Cell wall biogenesis/degradation</keyword>
<dbReference type="GO" id="GO:0030288">
    <property type="term" value="C:outer membrane-bounded periplasmic space"/>
    <property type="evidence" value="ECO:0007669"/>
    <property type="project" value="TreeGrafter"/>
</dbReference>
<keyword evidence="4" id="KW-0645">Protease</keyword>
<sequence>MTENMSRVERGQRNTNNNQRPSKPKKNNNNNNKNNSKFKRIAKYTILGLIILFVVGGLTGAGLFAYYASSAPKVTNSALVGTSQTKFLDRDGNVFYSTGSKRESARQSEIPKEMRMAIVSIEDRRFYKHHGVDPRRILGAAFANVTGSSLGLQGGSTLTQQLIKLTVFSTKSSDQTLKRKAQEAWLALKLEKQYSKNQILTLYMNKVYMGNGVYGMKTAADYYFNKSLSDLTVPQMAFLAGLPQSPSGYDPYDNPKGATDRRNEVLTAMANNKVISQAEAKEYRNTPITDGLAKEHASLDTEDKANKVDDAYITSVRNKLTDLGYDLNKDGLVVQTNLNPKVQQRAYDVANTNDYVQWTDDMMQVGLTVTDPNNGQVIAQIGGRKQSTLQGTNRATNTNRSSGSTAKPLVDYGPAVENLDWSTNHSLNDSPYVYPGSNTPVYDADRQYMGNITMRKALALSRNIPAIKTLQEVGYDNSSKFLNGLGIPIKSDELVASSAIGIDVSSEQEAAAFAAFDNGGTYYKPQYISKITDQSGAVKEFDDSGKKAMKGSTAFMLTSMMKSVITDSYAKIINTSDYAQAGKTGVTAYDDSLNMPDGSASDSWFTGYTKQAAISVWTGYDQPNEEGHSLAAGEQQFTPLRVYKAIMDYIMSDANADGSDWEMPNSVKSTTINGTKEYSVVGADTSAEKVISQPVRRSSSSSRSSVQPSSSSSVPASSSSVPASSSESSSEESESSSSVSSSEPSESSTSSSESTPEESSGNGTPPSDSESDGNEQPSSSVSQ</sequence>
<evidence type="ECO:0000256" key="7">
    <source>
        <dbReference type="ARBA" id="ARBA00022801"/>
    </source>
</evidence>
<dbReference type="RefSeq" id="WP_092461214.1">
    <property type="nucleotide sequence ID" value="NZ_BJEE01000002.1"/>
</dbReference>
<dbReference type="AlphaFoldDB" id="A0A1C3YW97"/>
<evidence type="ECO:0000256" key="11">
    <source>
        <dbReference type="ARBA" id="ARBA00023316"/>
    </source>
</evidence>
<evidence type="ECO:0000313" key="18">
    <source>
        <dbReference type="EMBL" id="SCB74349.1"/>
    </source>
</evidence>
<evidence type="ECO:0000256" key="10">
    <source>
        <dbReference type="ARBA" id="ARBA00023268"/>
    </source>
</evidence>
<protein>
    <submittedName>
        <fullName evidence="18">Penicillin-binding protein 1A</fullName>
    </submittedName>
</protein>
<dbReference type="PANTHER" id="PTHR32282">
    <property type="entry name" value="BINDING PROTEIN TRANSPEPTIDASE, PUTATIVE-RELATED"/>
    <property type="match status" value="1"/>
</dbReference>
<keyword evidence="8" id="KW-0133">Cell shape</keyword>
<dbReference type="GO" id="GO:0009252">
    <property type="term" value="P:peptidoglycan biosynthetic process"/>
    <property type="evidence" value="ECO:0007669"/>
    <property type="project" value="UniProtKB-KW"/>
</dbReference>
<dbReference type="GO" id="GO:0008955">
    <property type="term" value="F:peptidoglycan glycosyltransferase activity"/>
    <property type="evidence" value="ECO:0007669"/>
    <property type="project" value="UniProtKB-EC"/>
</dbReference>
<keyword evidence="6" id="KW-0808">Transferase</keyword>
<evidence type="ECO:0000256" key="12">
    <source>
        <dbReference type="ARBA" id="ARBA00034000"/>
    </source>
</evidence>
<keyword evidence="3" id="KW-0121">Carboxypeptidase</keyword>
<evidence type="ECO:0000313" key="19">
    <source>
        <dbReference type="Proteomes" id="UP000199268"/>
    </source>
</evidence>
<dbReference type="SUPFAM" id="SSF56601">
    <property type="entry name" value="beta-lactamase/transpeptidase-like"/>
    <property type="match status" value="1"/>
</dbReference>
<feature type="compositionally biased region" description="Low complexity" evidence="14">
    <location>
        <begin position="16"/>
        <end position="35"/>
    </location>
</feature>
<comment type="catalytic activity">
    <reaction evidence="12">
        <text>Preferential cleavage: (Ac)2-L-Lys-D-Ala-|-D-Ala. Also transpeptidation of peptidyl-alanyl moieties that are N-acyl substituents of D-alanine.</text>
        <dbReference type="EC" id="3.4.16.4"/>
    </reaction>
</comment>